<dbReference type="Pfam" id="PF01731">
    <property type="entry name" value="Arylesterase"/>
    <property type="match status" value="1"/>
</dbReference>
<evidence type="ECO:0000256" key="6">
    <source>
        <dbReference type="PIRSR" id="PIRSR602640-2"/>
    </source>
</evidence>
<feature type="binding site" evidence="6">
    <location>
        <position position="186"/>
    </location>
    <ligand>
        <name>Ca(2+)</name>
        <dbReference type="ChEBI" id="CHEBI:29108"/>
        <label>1</label>
        <note>catalytic</note>
    </ligand>
</feature>
<comment type="caution">
    <text evidence="8">The sequence shown here is derived from an EMBL/GenBank/DDBJ whole genome shotgun (WGS) entry which is preliminary data.</text>
</comment>
<feature type="active site" description="Proton acceptor" evidence="5">
    <location>
        <position position="129"/>
    </location>
</feature>
<feature type="binding site" evidence="6">
    <location>
        <position position="185"/>
    </location>
    <ligand>
        <name>Ca(2+)</name>
        <dbReference type="ChEBI" id="CHEBI:29108"/>
        <label>1</label>
        <note>catalytic</note>
    </ligand>
</feature>
<evidence type="ECO:0000256" key="7">
    <source>
        <dbReference type="PIRSR" id="PIRSR602640-3"/>
    </source>
</evidence>
<dbReference type="PANTHER" id="PTHR11799">
    <property type="entry name" value="PARAOXONASE"/>
    <property type="match status" value="1"/>
</dbReference>
<feature type="binding site" evidence="6">
    <location>
        <position position="288"/>
    </location>
    <ligand>
        <name>Ca(2+)</name>
        <dbReference type="ChEBI" id="CHEBI:29108"/>
        <label>1</label>
        <note>catalytic</note>
    </ligand>
</feature>
<dbReference type="AlphaFoldDB" id="A0AAD5XVM2"/>
<accession>A0AAD5XVM2</accession>
<evidence type="ECO:0000256" key="1">
    <source>
        <dbReference type="ARBA" id="ARBA00008595"/>
    </source>
</evidence>
<feature type="binding site" evidence="6">
    <location>
        <position position="289"/>
    </location>
    <ligand>
        <name>Ca(2+)</name>
        <dbReference type="ChEBI" id="CHEBI:29108"/>
        <label>1</label>
        <note>catalytic</note>
    </ligand>
</feature>
<comment type="cofactor">
    <cofactor evidence="6">
        <name>Ca(2+)</name>
        <dbReference type="ChEBI" id="CHEBI:29108"/>
    </cofactor>
    <text evidence="6">Binds 2 calcium ions per subunit.</text>
</comment>
<keyword evidence="2" id="KW-0378">Hydrolase</keyword>
<gene>
    <name evidence="8" type="primary">PON1</name>
    <name evidence="8" type="ORF">HK099_004430</name>
</gene>
<proteinExistence type="inferred from homology"/>
<dbReference type="EMBL" id="JADGJW010000310">
    <property type="protein sequence ID" value="KAJ3220228.1"/>
    <property type="molecule type" value="Genomic_DNA"/>
</dbReference>
<evidence type="ECO:0000256" key="3">
    <source>
        <dbReference type="ARBA" id="ARBA00023157"/>
    </source>
</evidence>
<keyword evidence="6" id="KW-0106">Calcium</keyword>
<comment type="similarity">
    <text evidence="1">Belongs to the paraoxonase family.</text>
</comment>
<keyword evidence="6" id="KW-0479">Metal-binding</keyword>
<sequence>MSSSTSTFKYITLAIFVLSLALLAPTLKFYYTALEIAGPQWGISTFNRENCELLKENTGACEDISFHQALGIAFMSCDDPKERFKWFPPLAKVDNTGKATGRIFLFDLKTEKFIKLNFKNFDMEGLHSHGSSVWQDPSDPNSKIVLAFINHRKTGSVIEIFEYEVGSTSVLHVETIKNDILTSPNNLVLVGPRSFYATNDLKNPRGIKRDLEIYLRYKNGYVVFYDGETSKFKVVAKDLIYANGIETNYNQDKVYVAEATGSFLTVFERKQNNNLRKIESLAMPMNADNIFVSHLTGDIYVTGLSADPFSNKISGKTVKITNSTSNDKFLGRQYSKEIVFADDGKLISSPTITVVDVERKISLISGLFNFNVVLCRKAL</sequence>
<dbReference type="InterPro" id="IPR051288">
    <property type="entry name" value="Serum_paraoxonase/arylesterase"/>
</dbReference>
<dbReference type="PANTHER" id="PTHR11799:SF12">
    <property type="entry name" value="PARAOXONASE-RELATED"/>
    <property type="match status" value="1"/>
</dbReference>
<dbReference type="InterPro" id="IPR002640">
    <property type="entry name" value="Arylesterase"/>
</dbReference>
<dbReference type="GO" id="GO:0004064">
    <property type="term" value="F:arylesterase activity"/>
    <property type="evidence" value="ECO:0007669"/>
    <property type="project" value="InterPro"/>
</dbReference>
<feature type="disulfide bond" description="In form B" evidence="7">
    <location>
        <begin position="51"/>
        <end position="375"/>
    </location>
</feature>
<keyword evidence="9" id="KW-1185">Reference proteome</keyword>
<dbReference type="Proteomes" id="UP001211065">
    <property type="component" value="Unassembled WGS sequence"/>
</dbReference>
<keyword evidence="3 7" id="KW-1015">Disulfide bond</keyword>
<dbReference type="PRINTS" id="PR01785">
    <property type="entry name" value="PARAOXONASE"/>
</dbReference>
<reference evidence="8" key="1">
    <citation type="submission" date="2020-05" db="EMBL/GenBank/DDBJ databases">
        <title>Phylogenomic resolution of chytrid fungi.</title>
        <authorList>
            <person name="Stajich J.E."/>
            <person name="Amses K."/>
            <person name="Simmons R."/>
            <person name="Seto K."/>
            <person name="Myers J."/>
            <person name="Bonds A."/>
            <person name="Quandt C.A."/>
            <person name="Barry K."/>
            <person name="Liu P."/>
            <person name="Grigoriev I."/>
            <person name="Longcore J.E."/>
            <person name="James T.Y."/>
        </authorList>
    </citation>
    <scope>NUCLEOTIDE SEQUENCE</scope>
    <source>
        <strain evidence="8">JEL0476</strain>
    </source>
</reference>
<feature type="binding site" evidence="6">
    <location>
        <position position="243"/>
    </location>
    <ligand>
        <name>Ca(2+)</name>
        <dbReference type="ChEBI" id="CHEBI:29108"/>
        <label>1</label>
        <note>catalytic</note>
    </ligand>
</feature>
<evidence type="ECO:0000256" key="4">
    <source>
        <dbReference type="ARBA" id="ARBA00023180"/>
    </source>
</evidence>
<feature type="binding site" evidence="6">
    <location>
        <position position="62"/>
    </location>
    <ligand>
        <name>Ca(2+)</name>
        <dbReference type="ChEBI" id="CHEBI:29108"/>
        <label>1</label>
        <note>catalytic</note>
    </ligand>
</feature>
<dbReference type="Gene3D" id="2.120.10.30">
    <property type="entry name" value="TolB, C-terminal domain"/>
    <property type="match status" value="1"/>
</dbReference>
<feature type="binding site" evidence="6">
    <location>
        <position position="63"/>
    </location>
    <ligand>
        <name>Ca(2+)</name>
        <dbReference type="ChEBI" id="CHEBI:29108"/>
        <label>1</label>
        <note>catalytic</note>
    </ligand>
</feature>
<dbReference type="GO" id="GO:0046872">
    <property type="term" value="F:metal ion binding"/>
    <property type="evidence" value="ECO:0007669"/>
    <property type="project" value="UniProtKB-KW"/>
</dbReference>
<evidence type="ECO:0000256" key="5">
    <source>
        <dbReference type="PIRSR" id="PIRSR602640-1"/>
    </source>
</evidence>
<name>A0AAD5XVM2_9FUNG</name>
<protein>
    <submittedName>
        <fullName evidence="8">Serum paraoxonase/arylesterase 1</fullName>
    </submittedName>
</protein>
<organism evidence="8 9">
    <name type="scientific">Clydaea vesicula</name>
    <dbReference type="NCBI Taxonomy" id="447962"/>
    <lineage>
        <taxon>Eukaryota</taxon>
        <taxon>Fungi</taxon>
        <taxon>Fungi incertae sedis</taxon>
        <taxon>Chytridiomycota</taxon>
        <taxon>Chytridiomycota incertae sedis</taxon>
        <taxon>Chytridiomycetes</taxon>
        <taxon>Lobulomycetales</taxon>
        <taxon>Lobulomycetaceae</taxon>
        <taxon>Clydaea</taxon>
    </lineage>
</organism>
<dbReference type="SUPFAM" id="SSF63829">
    <property type="entry name" value="Calcium-dependent phosphotriesterase"/>
    <property type="match status" value="1"/>
</dbReference>
<evidence type="ECO:0000256" key="2">
    <source>
        <dbReference type="ARBA" id="ARBA00022801"/>
    </source>
</evidence>
<keyword evidence="4" id="KW-0325">Glycoprotein</keyword>
<evidence type="ECO:0000313" key="9">
    <source>
        <dbReference type="Proteomes" id="UP001211065"/>
    </source>
</evidence>
<evidence type="ECO:0000313" key="8">
    <source>
        <dbReference type="EMBL" id="KAJ3220228.1"/>
    </source>
</evidence>
<dbReference type="InterPro" id="IPR011042">
    <property type="entry name" value="6-blade_b-propeller_TolB-like"/>
</dbReference>